<keyword evidence="4 11" id="KW-0067">ATP-binding</keyword>
<reference evidence="11 12" key="1">
    <citation type="submission" date="2019-01" db="EMBL/GenBank/DDBJ databases">
        <title>Draft genome sequences of the type strains of six Macrococcus species.</title>
        <authorList>
            <person name="Mazhar S."/>
            <person name="Altermann E."/>
            <person name="Hill C."/>
            <person name="Mcauliffe O."/>
        </authorList>
    </citation>
    <scope>NUCLEOTIDE SEQUENCE [LARGE SCALE GENOMIC DNA]</scope>
    <source>
        <strain evidence="11 12">CCM4809</strain>
    </source>
</reference>
<feature type="transmembrane region" description="Helical" evidence="8">
    <location>
        <begin position="165"/>
        <end position="183"/>
    </location>
</feature>
<dbReference type="PANTHER" id="PTHR24221:SF590">
    <property type="entry name" value="COMPONENT LINKED WITH THE ASSEMBLY OF CYTOCHROME' TRANSPORT TRANSMEMBRANE ATP-BINDING PROTEIN ABC TRANSPORTER CYDD-RELATED"/>
    <property type="match status" value="1"/>
</dbReference>
<dbReference type="GO" id="GO:0140359">
    <property type="term" value="F:ABC-type transporter activity"/>
    <property type="evidence" value="ECO:0007669"/>
    <property type="project" value="InterPro"/>
</dbReference>
<keyword evidence="6 8" id="KW-0472">Membrane</keyword>
<comment type="subcellular location">
    <subcellularLocation>
        <location evidence="1">Cell membrane</location>
        <topology evidence="1">Multi-pass membrane protein</topology>
    </subcellularLocation>
</comment>
<dbReference type="Pfam" id="PF00664">
    <property type="entry name" value="ABC_membrane"/>
    <property type="match status" value="1"/>
</dbReference>
<evidence type="ECO:0000313" key="11">
    <source>
        <dbReference type="EMBL" id="TDM01530.1"/>
    </source>
</evidence>
<dbReference type="Gene3D" id="1.20.1560.10">
    <property type="entry name" value="ABC transporter type 1, transmembrane domain"/>
    <property type="match status" value="1"/>
</dbReference>
<comment type="function">
    <text evidence="7">May be involved in multidrug export. Transmembrane domains (TMD) form a pore in the cell membrane and the ATP-binding domain (NBD) is responsible for energy generation.</text>
</comment>
<evidence type="ECO:0000259" key="10">
    <source>
        <dbReference type="PROSITE" id="PS50929"/>
    </source>
</evidence>
<dbReference type="InterPro" id="IPR011527">
    <property type="entry name" value="ABC1_TM_dom"/>
</dbReference>
<protein>
    <submittedName>
        <fullName evidence="11">ATP-binding cassette domain-containing protein</fullName>
    </submittedName>
</protein>
<dbReference type="InterPro" id="IPR036640">
    <property type="entry name" value="ABC1_TM_sf"/>
</dbReference>
<dbReference type="OrthoDB" id="9806127at2"/>
<dbReference type="SMART" id="SM00382">
    <property type="entry name" value="AAA"/>
    <property type="match status" value="1"/>
</dbReference>
<keyword evidence="3" id="KW-0547">Nucleotide-binding</keyword>
<sequence length="551" mass="62211">MRRIISVLCHFHYNNKKGCENVNYLTSLTRRYFYIHLMLLIAAVLLAILIVLQSVNIGQLIDGVLQRDIPYQLIGVILGILIGRSLLHFMLKWLGAMLSYRVKHHLRRKMISDKRPTAETMNLSTEGIEGIDSFYAEYLPQLYRSAIIPLTIIIFLLFFHRNTAFIMLITAPFIPLFYIIIGINTAKKATAQMTALNQFSGYFLDAIKGIVTIKLFNNEARVRTGIVEKSEGFREKTMIILKTAFLSTLMIEFISMLSIGIIALEVGLGLIVFKTVSFYTAVVALMLAPEFYNALKDLGAAFHTGKQAEGYAELLKQSHNKVIDRSVSSDNAIKLNVTKSYTHFTLSVHDVLPLRHTVIMGSSGAGKTTLAKVLSGVEIYGEGSIVLPEKLNNNIIYMSQHPFVMSETVRHNVTMFNEVSDDELYRVARQVDMLDRIDDLPDGFDTRIGRTGEQLSGGELHRIMLMRALLSPAEMIILDEPTAMLDARTERIVKETIEVLKKQSIIYTIAHQRSTIQSASYLIYMENGEIEQGTPDEFESHPYYQAVISHV</sequence>
<dbReference type="EMBL" id="SCWE01000003">
    <property type="protein sequence ID" value="TDM01530.1"/>
    <property type="molecule type" value="Genomic_DNA"/>
</dbReference>
<dbReference type="AlphaFoldDB" id="A0A4R6BIW5"/>
<feature type="transmembrane region" description="Helical" evidence="8">
    <location>
        <begin position="142"/>
        <end position="159"/>
    </location>
</feature>
<evidence type="ECO:0000259" key="9">
    <source>
        <dbReference type="PROSITE" id="PS50893"/>
    </source>
</evidence>
<evidence type="ECO:0000313" key="12">
    <source>
        <dbReference type="Proteomes" id="UP000295328"/>
    </source>
</evidence>
<dbReference type="CDD" id="cd18584">
    <property type="entry name" value="ABC_6TM_AarD_CydD"/>
    <property type="match status" value="1"/>
</dbReference>
<evidence type="ECO:0000256" key="1">
    <source>
        <dbReference type="ARBA" id="ARBA00004651"/>
    </source>
</evidence>
<gene>
    <name evidence="11" type="ORF">ERX37_08530</name>
</gene>
<dbReference type="Pfam" id="PF00005">
    <property type="entry name" value="ABC_tran"/>
    <property type="match status" value="1"/>
</dbReference>
<evidence type="ECO:0000256" key="5">
    <source>
        <dbReference type="ARBA" id="ARBA00022989"/>
    </source>
</evidence>
<keyword evidence="5 8" id="KW-1133">Transmembrane helix</keyword>
<evidence type="ECO:0000256" key="7">
    <source>
        <dbReference type="ARBA" id="ARBA00025074"/>
    </source>
</evidence>
<dbReference type="InterPro" id="IPR027417">
    <property type="entry name" value="P-loop_NTPase"/>
</dbReference>
<dbReference type="GO" id="GO:0016887">
    <property type="term" value="F:ATP hydrolysis activity"/>
    <property type="evidence" value="ECO:0007669"/>
    <property type="project" value="InterPro"/>
</dbReference>
<keyword evidence="12" id="KW-1185">Reference proteome</keyword>
<dbReference type="SUPFAM" id="SSF52540">
    <property type="entry name" value="P-loop containing nucleoside triphosphate hydrolases"/>
    <property type="match status" value="1"/>
</dbReference>
<feature type="transmembrane region" description="Helical" evidence="8">
    <location>
        <begin position="239"/>
        <end position="262"/>
    </location>
</feature>
<comment type="caution">
    <text evidence="11">The sequence shown here is derived from an EMBL/GenBank/DDBJ whole genome shotgun (WGS) entry which is preliminary data.</text>
</comment>
<evidence type="ECO:0000256" key="2">
    <source>
        <dbReference type="ARBA" id="ARBA00022692"/>
    </source>
</evidence>
<proteinExistence type="predicted"/>
<dbReference type="PROSITE" id="PS50929">
    <property type="entry name" value="ABC_TM1F"/>
    <property type="match status" value="1"/>
</dbReference>
<evidence type="ECO:0000256" key="6">
    <source>
        <dbReference type="ARBA" id="ARBA00023136"/>
    </source>
</evidence>
<dbReference type="InterPro" id="IPR003593">
    <property type="entry name" value="AAA+_ATPase"/>
</dbReference>
<accession>A0A4R6BIW5</accession>
<dbReference type="GO" id="GO:0005886">
    <property type="term" value="C:plasma membrane"/>
    <property type="evidence" value="ECO:0007669"/>
    <property type="project" value="UniProtKB-SubCell"/>
</dbReference>
<dbReference type="SUPFAM" id="SSF90123">
    <property type="entry name" value="ABC transporter transmembrane region"/>
    <property type="match status" value="1"/>
</dbReference>
<feature type="transmembrane region" description="Helical" evidence="8">
    <location>
        <begin position="33"/>
        <end position="53"/>
    </location>
</feature>
<dbReference type="GO" id="GO:0005524">
    <property type="term" value="F:ATP binding"/>
    <property type="evidence" value="ECO:0007669"/>
    <property type="project" value="UniProtKB-KW"/>
</dbReference>
<name>A0A4R6BIW5_9STAP</name>
<evidence type="ECO:0000256" key="3">
    <source>
        <dbReference type="ARBA" id="ARBA00022741"/>
    </source>
</evidence>
<organism evidence="11 12">
    <name type="scientific">Macrococcus hajekii</name>
    <dbReference type="NCBI Taxonomy" id="198482"/>
    <lineage>
        <taxon>Bacteria</taxon>
        <taxon>Bacillati</taxon>
        <taxon>Bacillota</taxon>
        <taxon>Bacilli</taxon>
        <taxon>Bacillales</taxon>
        <taxon>Staphylococcaceae</taxon>
        <taxon>Macrococcus</taxon>
    </lineage>
</organism>
<evidence type="ECO:0000256" key="4">
    <source>
        <dbReference type="ARBA" id="ARBA00022840"/>
    </source>
</evidence>
<dbReference type="Proteomes" id="UP000295328">
    <property type="component" value="Unassembled WGS sequence"/>
</dbReference>
<feature type="transmembrane region" description="Helical" evidence="8">
    <location>
        <begin position="73"/>
        <end position="100"/>
    </location>
</feature>
<feature type="domain" description="ABC transporter" evidence="9">
    <location>
        <begin position="327"/>
        <end position="551"/>
    </location>
</feature>
<feature type="domain" description="ABC transmembrane type-1" evidence="10">
    <location>
        <begin position="37"/>
        <end position="307"/>
    </location>
</feature>
<evidence type="ECO:0000256" key="8">
    <source>
        <dbReference type="SAM" id="Phobius"/>
    </source>
</evidence>
<dbReference type="PROSITE" id="PS50893">
    <property type="entry name" value="ABC_TRANSPORTER_2"/>
    <property type="match status" value="1"/>
</dbReference>
<dbReference type="Gene3D" id="3.40.50.300">
    <property type="entry name" value="P-loop containing nucleotide triphosphate hydrolases"/>
    <property type="match status" value="1"/>
</dbReference>
<dbReference type="InterPro" id="IPR039421">
    <property type="entry name" value="Type_1_exporter"/>
</dbReference>
<dbReference type="InterPro" id="IPR003439">
    <property type="entry name" value="ABC_transporter-like_ATP-bd"/>
</dbReference>
<keyword evidence="2 8" id="KW-0812">Transmembrane</keyword>
<dbReference type="PANTHER" id="PTHR24221">
    <property type="entry name" value="ATP-BINDING CASSETTE SUB-FAMILY B"/>
    <property type="match status" value="1"/>
</dbReference>